<dbReference type="OrthoDB" id="5383703at2759"/>
<feature type="compositionally biased region" description="Basic and acidic residues" evidence="2">
    <location>
        <begin position="784"/>
        <end position="802"/>
    </location>
</feature>
<keyword evidence="1" id="KW-0175">Coiled coil</keyword>
<feature type="coiled-coil region" evidence="1">
    <location>
        <begin position="271"/>
        <end position="298"/>
    </location>
</feature>
<dbReference type="Proteomes" id="UP000053573">
    <property type="component" value="Unassembled WGS sequence"/>
</dbReference>
<evidence type="ECO:0000256" key="2">
    <source>
        <dbReference type="SAM" id="MobiDB-lite"/>
    </source>
</evidence>
<dbReference type="Pfam" id="PF11500">
    <property type="entry name" value="Cut12"/>
    <property type="match status" value="1"/>
</dbReference>
<evidence type="ECO:0000313" key="5">
    <source>
        <dbReference type="Proteomes" id="UP000053573"/>
    </source>
</evidence>
<name>A0A0H1BM35_9EURO</name>
<feature type="compositionally biased region" description="Basic and acidic residues" evidence="2">
    <location>
        <begin position="572"/>
        <end position="587"/>
    </location>
</feature>
<reference evidence="5" key="1">
    <citation type="journal article" date="2015" name="PLoS Genet.">
        <title>The dynamic genome and transcriptome of the human fungal pathogen Blastomyces and close relative Emmonsia.</title>
        <authorList>
            <person name="Munoz J.F."/>
            <person name="Gauthier G.M."/>
            <person name="Desjardins C.A."/>
            <person name="Gallo J.E."/>
            <person name="Holder J."/>
            <person name="Sullivan T.D."/>
            <person name="Marty A.J."/>
            <person name="Carmen J.C."/>
            <person name="Chen Z."/>
            <person name="Ding L."/>
            <person name="Gujja S."/>
            <person name="Magrini V."/>
            <person name="Misas E."/>
            <person name="Mitreva M."/>
            <person name="Priest M."/>
            <person name="Saif S."/>
            <person name="Whiston E.A."/>
            <person name="Young S."/>
            <person name="Zeng Q."/>
            <person name="Goldman W.E."/>
            <person name="Mardis E.R."/>
            <person name="Taylor J.W."/>
            <person name="McEwen J.G."/>
            <person name="Clay O.K."/>
            <person name="Klein B.S."/>
            <person name="Cuomo C.A."/>
        </authorList>
    </citation>
    <scope>NUCLEOTIDE SEQUENCE [LARGE SCALE GENOMIC DNA]</scope>
    <source>
        <strain evidence="5">UAMH 139</strain>
    </source>
</reference>
<organism evidence="4 5">
    <name type="scientific">Blastomyces silverae</name>
    <dbReference type="NCBI Taxonomy" id="2060906"/>
    <lineage>
        <taxon>Eukaryota</taxon>
        <taxon>Fungi</taxon>
        <taxon>Dikarya</taxon>
        <taxon>Ascomycota</taxon>
        <taxon>Pezizomycotina</taxon>
        <taxon>Eurotiomycetes</taxon>
        <taxon>Eurotiomycetidae</taxon>
        <taxon>Onygenales</taxon>
        <taxon>Ajellomycetaceae</taxon>
        <taxon>Blastomyces</taxon>
    </lineage>
</organism>
<keyword evidence="5" id="KW-1185">Reference proteome</keyword>
<evidence type="ECO:0000259" key="3">
    <source>
        <dbReference type="Pfam" id="PF11500"/>
    </source>
</evidence>
<feature type="compositionally biased region" description="Basic and acidic residues" evidence="2">
    <location>
        <begin position="522"/>
        <end position="541"/>
    </location>
</feature>
<gene>
    <name evidence="4" type="ORF">EMPG_12593</name>
</gene>
<protein>
    <recommendedName>
        <fullName evidence="3">Spindle pole body-associated protein cut12 domain-containing protein</fullName>
    </recommendedName>
</protein>
<dbReference type="AlphaFoldDB" id="A0A0H1BM35"/>
<feature type="compositionally biased region" description="Basic and acidic residues" evidence="2">
    <location>
        <begin position="193"/>
        <end position="207"/>
    </location>
</feature>
<feature type="compositionally biased region" description="Basic and acidic residues" evidence="2">
    <location>
        <begin position="554"/>
        <end position="565"/>
    </location>
</feature>
<proteinExistence type="predicted"/>
<dbReference type="EMBL" id="LDEV01000976">
    <property type="protein sequence ID" value="KLJ12350.1"/>
    <property type="molecule type" value="Genomic_DNA"/>
</dbReference>
<feature type="region of interest" description="Disordered" evidence="2">
    <location>
        <begin position="61"/>
        <end position="239"/>
    </location>
</feature>
<feature type="compositionally biased region" description="Basic and acidic residues" evidence="2">
    <location>
        <begin position="594"/>
        <end position="622"/>
    </location>
</feature>
<evidence type="ECO:0000313" key="4">
    <source>
        <dbReference type="EMBL" id="KLJ12350.1"/>
    </source>
</evidence>
<feature type="region of interest" description="Disordered" evidence="2">
    <location>
        <begin position="750"/>
        <end position="802"/>
    </location>
</feature>
<feature type="region of interest" description="Disordered" evidence="2">
    <location>
        <begin position="429"/>
        <end position="450"/>
    </location>
</feature>
<accession>A0A0H1BM35</accession>
<feature type="compositionally biased region" description="Polar residues" evidence="2">
    <location>
        <begin position="138"/>
        <end position="151"/>
    </location>
</feature>
<dbReference type="InterPro" id="IPR021589">
    <property type="entry name" value="Cut12"/>
</dbReference>
<dbReference type="STRING" id="2060906.A0A0H1BM35"/>
<comment type="caution">
    <text evidence="4">The sequence shown here is derived from an EMBL/GenBank/DDBJ whole genome shotgun (WGS) entry which is preliminary data.</text>
</comment>
<sequence>MLGWLAGSARGEYTGFADDSKVQEAPETPAPLFAFRAFKSAFVGTPGPDATDDELTVPIKSLKPTINRKGTDIHMPPKQENPGPLDLQPSLRKSDEPVPPMASPTKSILLTPGTAATRRKTVSFGEGVVDNERKKSPFESTAYNGNISRQWTGKLHEGSGKKSSKLTKSLIEARSKKSGEERKSNENDELFDIMDRKPRSPAKETSRPKGNQEPPKDGHEDESEEDMTTNLDEPHSQSGIYWKSEFHSYRAKTEREIKKLIQYRSVAKSYAKKKDLEMRRLSEKLKRQEAKVAEMELHVSKLAAGMVDGTNKTGSNEDMFKELSEQTALAVQYKRKADSLRKALERHGVIDSDGETQENSTVSEDVCQKLRETEKALELANSKLEELEKYKLDTKKLQGLAESSERKAVELQKENKALKLSLARFKEEMTSYEDRRKSKEARLRQKEQKLQDRVQEYKNRLDEAKQHHQEAEQFLKQSFTEEKQHMQDIIDSLRHNISIVENVSHGSVRRKCEIKVSPNPVDMKREHDMEDGQDGKYDPRKGTGSGTRISQGYKDIKAESPRKDLVQNASDPTRDNFRNTLNEHVDAIEPQPHVFDRHGTRPERTTRRRTDTLIDCSEDHNEPLANLEDSPALPKNRLTRTLPYRDNPPVPPSSPPALPSMENSPVSSPDKRRPRPRLQARSALSPRPSMVHISSNPTNPPARLSSQYQNHLRRKVSGTRVLPRTSAKAAATTATSYAGLNRQVPLQGDESVLRGSDSPNSPASLKRDSLPADRVAASMRRLKLRDQGKRVNAEGKENVWSA</sequence>
<feature type="compositionally biased region" description="Basic and acidic residues" evidence="2">
    <location>
        <begin position="171"/>
        <end position="186"/>
    </location>
</feature>
<feature type="domain" description="Spindle pole body-associated protein cut12" evidence="3">
    <location>
        <begin position="160"/>
        <end position="314"/>
    </location>
</feature>
<feature type="compositionally biased region" description="Polar residues" evidence="2">
    <location>
        <begin position="228"/>
        <end position="239"/>
    </location>
</feature>
<feature type="region of interest" description="Disordered" evidence="2">
    <location>
        <begin position="516"/>
        <end position="728"/>
    </location>
</feature>
<evidence type="ECO:0000256" key="1">
    <source>
        <dbReference type="SAM" id="Coils"/>
    </source>
</evidence>
<feature type="compositionally biased region" description="Pro residues" evidence="2">
    <location>
        <begin position="646"/>
        <end position="658"/>
    </location>
</feature>